<evidence type="ECO:0000313" key="2">
    <source>
        <dbReference type="EMBL" id="GIH25192.1"/>
    </source>
</evidence>
<keyword evidence="1" id="KW-0472">Membrane</keyword>
<keyword evidence="1" id="KW-1133">Transmembrane helix</keyword>
<protein>
    <submittedName>
        <fullName evidence="2">Uncharacterized protein</fullName>
    </submittedName>
</protein>
<dbReference type="AlphaFoldDB" id="A0A919QA74"/>
<organism evidence="2 3">
    <name type="scientific">Acrocarpospora phusangensis</name>
    <dbReference type="NCBI Taxonomy" id="1070424"/>
    <lineage>
        <taxon>Bacteria</taxon>
        <taxon>Bacillati</taxon>
        <taxon>Actinomycetota</taxon>
        <taxon>Actinomycetes</taxon>
        <taxon>Streptosporangiales</taxon>
        <taxon>Streptosporangiaceae</taxon>
        <taxon>Acrocarpospora</taxon>
    </lineage>
</organism>
<accession>A0A919QA74</accession>
<keyword evidence="3" id="KW-1185">Reference proteome</keyword>
<keyword evidence="1" id="KW-0812">Transmembrane</keyword>
<evidence type="ECO:0000256" key="1">
    <source>
        <dbReference type="SAM" id="Phobius"/>
    </source>
</evidence>
<evidence type="ECO:0000313" key="3">
    <source>
        <dbReference type="Proteomes" id="UP000640052"/>
    </source>
</evidence>
<sequence length="98" mass="10586">MRTPEDLEPRTAVRRADRGICVPISVSRTRFKLLVFALLAVVSSLSDSPEWLTLALILTCAAIPLALGALGGAEAVRALFLLPPRPVPPDTIRKDDLI</sequence>
<reference evidence="2" key="1">
    <citation type="submission" date="2021-01" db="EMBL/GenBank/DDBJ databases">
        <title>Whole genome shotgun sequence of Acrocarpospora phusangensis NBRC 108782.</title>
        <authorList>
            <person name="Komaki H."/>
            <person name="Tamura T."/>
        </authorList>
    </citation>
    <scope>NUCLEOTIDE SEQUENCE</scope>
    <source>
        <strain evidence="2">NBRC 108782</strain>
    </source>
</reference>
<name>A0A919QA74_9ACTN</name>
<dbReference type="Proteomes" id="UP000640052">
    <property type="component" value="Unassembled WGS sequence"/>
</dbReference>
<dbReference type="EMBL" id="BOOA01000026">
    <property type="protein sequence ID" value="GIH25192.1"/>
    <property type="molecule type" value="Genomic_DNA"/>
</dbReference>
<comment type="caution">
    <text evidence="2">The sequence shown here is derived from an EMBL/GenBank/DDBJ whole genome shotgun (WGS) entry which is preliminary data.</text>
</comment>
<dbReference type="RefSeq" id="WP_204041928.1">
    <property type="nucleotide sequence ID" value="NZ_BOOA01000026.1"/>
</dbReference>
<gene>
    <name evidence="2" type="ORF">Aph01nite_35020</name>
</gene>
<feature type="transmembrane region" description="Helical" evidence="1">
    <location>
        <begin position="20"/>
        <end position="45"/>
    </location>
</feature>
<feature type="transmembrane region" description="Helical" evidence="1">
    <location>
        <begin position="51"/>
        <end position="73"/>
    </location>
</feature>
<proteinExistence type="predicted"/>